<feature type="binding site" evidence="5 7">
    <location>
        <position position="769"/>
    </location>
    <ligand>
        <name>substrate</name>
    </ligand>
</feature>
<dbReference type="Pfam" id="PF00842">
    <property type="entry name" value="Ala_racemase_C"/>
    <property type="match status" value="1"/>
</dbReference>
<dbReference type="NCBIfam" id="NF008897">
    <property type="entry name" value="PRK11930.1"/>
    <property type="match status" value="1"/>
</dbReference>
<dbReference type="FunFam" id="3.20.20.10:FF:000002">
    <property type="entry name" value="Alanine racemase"/>
    <property type="match status" value="1"/>
</dbReference>
<dbReference type="GO" id="GO:0008784">
    <property type="term" value="F:alanine racemase activity"/>
    <property type="evidence" value="ECO:0007669"/>
    <property type="project" value="UniProtKB-UniRule"/>
</dbReference>
<feature type="modified residue" description="N6-(pyridoxal phosphate)lysine" evidence="5 6">
    <location>
        <position position="493"/>
    </location>
</feature>
<evidence type="ECO:0000313" key="9">
    <source>
        <dbReference type="EMBL" id="PWB07727.1"/>
    </source>
</evidence>
<dbReference type="SMART" id="SM01005">
    <property type="entry name" value="Ala_racemase_C"/>
    <property type="match status" value="1"/>
</dbReference>
<comment type="catalytic activity">
    <reaction evidence="1 5">
        <text>L-alanine = D-alanine</text>
        <dbReference type="Rhea" id="RHEA:20249"/>
        <dbReference type="ChEBI" id="CHEBI:57416"/>
        <dbReference type="ChEBI" id="CHEBI:57972"/>
        <dbReference type="EC" id="5.1.1.1"/>
    </reaction>
</comment>
<comment type="cofactor">
    <cofactor evidence="2 5 6">
        <name>pyridoxal 5'-phosphate</name>
        <dbReference type="ChEBI" id="CHEBI:597326"/>
    </cofactor>
</comment>
<dbReference type="Pfam" id="PF01168">
    <property type="entry name" value="Ala_racemase_N"/>
    <property type="match status" value="1"/>
</dbReference>
<gene>
    <name evidence="9" type="ORF">C5O25_06215</name>
</gene>
<evidence type="ECO:0000256" key="6">
    <source>
        <dbReference type="PIRSR" id="PIRSR600821-50"/>
    </source>
</evidence>
<dbReference type="Gene3D" id="3.40.1390.10">
    <property type="entry name" value="MurE/MurF, N-terminal domain"/>
    <property type="match status" value="1"/>
</dbReference>
<evidence type="ECO:0000313" key="10">
    <source>
        <dbReference type="Proteomes" id="UP000244925"/>
    </source>
</evidence>
<dbReference type="InterPro" id="IPR036565">
    <property type="entry name" value="Mur-like_cat_sf"/>
</dbReference>
<evidence type="ECO:0000256" key="5">
    <source>
        <dbReference type="HAMAP-Rule" id="MF_01201"/>
    </source>
</evidence>
<dbReference type="UniPathway" id="UPA00042">
    <property type="reaction ID" value="UER00497"/>
</dbReference>
<evidence type="ECO:0000256" key="1">
    <source>
        <dbReference type="ARBA" id="ARBA00000316"/>
    </source>
</evidence>
<feature type="active site" description="Proton acceptor; specific for L-alanine" evidence="5">
    <location>
        <position position="720"/>
    </location>
</feature>
<dbReference type="GO" id="GO:0005829">
    <property type="term" value="C:cytosol"/>
    <property type="evidence" value="ECO:0007669"/>
    <property type="project" value="TreeGrafter"/>
</dbReference>
<dbReference type="CDD" id="cd00430">
    <property type="entry name" value="PLPDE_III_AR"/>
    <property type="match status" value="1"/>
</dbReference>
<dbReference type="SUPFAM" id="SSF63418">
    <property type="entry name" value="MurE/MurF N-terminal domain"/>
    <property type="match status" value="1"/>
</dbReference>
<dbReference type="GO" id="GO:0030632">
    <property type="term" value="P:D-alanine biosynthetic process"/>
    <property type="evidence" value="ECO:0007669"/>
    <property type="project" value="UniProtKB-UniRule"/>
</dbReference>
<dbReference type="AlphaFoldDB" id="A0A2V1IWF8"/>
<dbReference type="GeneID" id="93425167"/>
<dbReference type="SUPFAM" id="SSF53244">
    <property type="entry name" value="MurD-like peptide ligases, peptide-binding domain"/>
    <property type="match status" value="1"/>
</dbReference>
<dbReference type="GO" id="GO:0005524">
    <property type="term" value="F:ATP binding"/>
    <property type="evidence" value="ECO:0007669"/>
    <property type="project" value="InterPro"/>
</dbReference>
<dbReference type="Gene3D" id="3.20.20.10">
    <property type="entry name" value="Alanine racemase"/>
    <property type="match status" value="1"/>
</dbReference>
<dbReference type="PANTHER" id="PTHR30511:SF0">
    <property type="entry name" value="ALANINE RACEMASE, CATABOLIC-RELATED"/>
    <property type="match status" value="1"/>
</dbReference>
<dbReference type="GO" id="GO:0016881">
    <property type="term" value="F:acid-amino acid ligase activity"/>
    <property type="evidence" value="ECO:0007669"/>
    <property type="project" value="InterPro"/>
</dbReference>
<dbReference type="PRINTS" id="PR00992">
    <property type="entry name" value="ALARACEMASE"/>
</dbReference>
<dbReference type="Proteomes" id="UP000244925">
    <property type="component" value="Unassembled WGS sequence"/>
</dbReference>
<comment type="caution">
    <text evidence="9">The sequence shown here is derived from an EMBL/GenBank/DDBJ whole genome shotgun (WGS) entry which is preliminary data.</text>
</comment>
<dbReference type="InterPro" id="IPR029066">
    <property type="entry name" value="PLP-binding_barrel"/>
</dbReference>
<sequence>MNYKISRIAETIHASLPSPADPDHEISILLTDSRSLTYPDQSIFFAIRTRNNDGHRYMRDLYDRGVRHFVARHIPDDMASATDAVILLVPSVTRALQDLARAHRSRFDIPVVGITGSRGKTTVKEWLYQLLSSDYSIVRSPRSYNSQIGVPLSIWELDTDTTMAIFEAGISLPDEMTALQGIIKPNIGIITNIGPEHADGFTSLRTKCDEKVILMRDCDVIIYNGDDRVISEAVSEACIPAKEIAWSTRDSDRPLFISAIRRHRETTDIDFSYLRTDGSVTIPFTSDADIQNAIHCLALMLYLNRPADITASRISQLAPVATRMEVKEGVNDCLVIYDAYTSDLNSLQPALDFLNRRRTGRRSVTAIISDVMHETLEPQRLYREVARLLTQRGVDRVIGVGEEISANSRYFPADSRFFPSTSVMLSEMSADDFDRELVLVKGASRFHFEMIAEMLEARQHETVLEVNLDALVSNFNLYRSMLRPTTGIICMVKASGYGAGSYELAKTLQAQGAAYMAVAVLDEGVELREAGITMPVMVMNPHVANYKTMFAYRLEPEVYSFGILREIIREGEKCGITDFPVHIKLDTGMHRLGFIPEEIPELIDLLRRQKVVRPHSLFSHLATADCPHLNSYTEGQLKLFDSMCAQIQSAFSHYIMRHILNSAGIARYPSHQYDMVRLGIGLYGVATLPGGEPAGLRTVSSLRTVIISIREWPAGTTIGYGCRGVCTRRSRIATIPVGYADGIDRHLGNGGMRVWINGHRCPSIGNICMDACMIDVTDADCQVGDRVEIFGDNVPVEDLSDVLDTIPYEMLTSVSTRVKRIYYRE</sequence>
<evidence type="ECO:0000256" key="7">
    <source>
        <dbReference type="PIRSR" id="PIRSR600821-52"/>
    </source>
</evidence>
<dbReference type="HAMAP" id="MF_01201">
    <property type="entry name" value="Ala_racemase"/>
    <property type="match status" value="1"/>
</dbReference>
<keyword evidence="9" id="KW-0436">Ligase</keyword>
<dbReference type="InterPro" id="IPR036615">
    <property type="entry name" value="Mur_ligase_C_dom_sf"/>
</dbReference>
<dbReference type="EC" id="5.1.1.1" evidence="5"/>
<dbReference type="InterPro" id="IPR009006">
    <property type="entry name" value="Ala_racemase/Decarboxylase_C"/>
</dbReference>
<evidence type="ECO:0000259" key="8">
    <source>
        <dbReference type="SMART" id="SM01005"/>
    </source>
</evidence>
<organism evidence="9 10">
    <name type="scientific">Paramuribaculum intestinale</name>
    <dbReference type="NCBI Taxonomy" id="2094151"/>
    <lineage>
        <taxon>Bacteria</taxon>
        <taxon>Pseudomonadati</taxon>
        <taxon>Bacteroidota</taxon>
        <taxon>Bacteroidia</taxon>
        <taxon>Bacteroidales</taxon>
        <taxon>Muribaculaceae</taxon>
        <taxon>Paramuribaculum</taxon>
    </lineage>
</organism>
<accession>A0A2V1IWF8</accession>
<dbReference type="Pfam" id="PF08245">
    <property type="entry name" value="Mur_ligase_M"/>
    <property type="match status" value="1"/>
</dbReference>
<dbReference type="Gene3D" id="3.40.1190.10">
    <property type="entry name" value="Mur-like, catalytic domain"/>
    <property type="match status" value="1"/>
</dbReference>
<evidence type="ECO:0000256" key="2">
    <source>
        <dbReference type="ARBA" id="ARBA00001933"/>
    </source>
</evidence>
<dbReference type="InterPro" id="IPR011079">
    <property type="entry name" value="Ala_racemase_C"/>
</dbReference>
<feature type="domain" description="Alanine racemase C-terminal" evidence="8">
    <location>
        <begin position="699"/>
        <end position="823"/>
    </location>
</feature>
<dbReference type="InterPro" id="IPR035911">
    <property type="entry name" value="MurE/MurF_N"/>
</dbReference>
<dbReference type="Gene3D" id="2.40.37.10">
    <property type="entry name" value="Lyase, Ornithine Decarboxylase, Chain A, domain 1"/>
    <property type="match status" value="1"/>
</dbReference>
<dbReference type="PANTHER" id="PTHR30511">
    <property type="entry name" value="ALANINE RACEMASE"/>
    <property type="match status" value="1"/>
</dbReference>
<name>A0A2V1IWF8_9BACT</name>
<reference evidence="10" key="1">
    <citation type="submission" date="2018-02" db="EMBL/GenBank/DDBJ databases">
        <authorList>
            <person name="Clavel T."/>
            <person name="Strowig T."/>
        </authorList>
    </citation>
    <scope>NUCLEOTIDE SEQUENCE [LARGE SCALE GENOMIC DNA]</scope>
    <source>
        <strain evidence="10">DSM 100764</strain>
    </source>
</reference>
<keyword evidence="3 5" id="KW-0663">Pyridoxal phosphate</keyword>
<comment type="function">
    <text evidence="5">Catalyzes the interconversion of L-alanine and D-alanine. May also act on other amino acids.</text>
</comment>
<feature type="active site" description="Proton acceptor; specific for D-alanine" evidence="5">
    <location>
        <position position="493"/>
    </location>
</feature>
<dbReference type="InterPro" id="IPR001608">
    <property type="entry name" value="Ala_racemase_N"/>
</dbReference>
<dbReference type="NCBIfam" id="TIGR00492">
    <property type="entry name" value="alr"/>
    <property type="match status" value="1"/>
</dbReference>
<dbReference type="RefSeq" id="WP_107035873.1">
    <property type="nucleotide sequence ID" value="NZ_CAONGC010000004.1"/>
</dbReference>
<dbReference type="SUPFAM" id="SSF53623">
    <property type="entry name" value="MurD-like peptide ligases, catalytic domain"/>
    <property type="match status" value="1"/>
</dbReference>
<proteinExistence type="inferred from homology"/>
<comment type="similarity">
    <text evidence="5">Belongs to the alanine racemase family.</text>
</comment>
<dbReference type="Gene3D" id="3.90.190.20">
    <property type="entry name" value="Mur ligase, C-terminal domain"/>
    <property type="match status" value="1"/>
</dbReference>
<evidence type="ECO:0000256" key="3">
    <source>
        <dbReference type="ARBA" id="ARBA00022898"/>
    </source>
</evidence>
<comment type="pathway">
    <text evidence="5">Amino-acid biosynthesis; D-alanine biosynthesis; D-alanine from L-alanine: step 1/1.</text>
</comment>
<dbReference type="SUPFAM" id="SSF51419">
    <property type="entry name" value="PLP-binding barrel"/>
    <property type="match status" value="1"/>
</dbReference>
<dbReference type="GO" id="GO:0030170">
    <property type="term" value="F:pyridoxal phosphate binding"/>
    <property type="evidence" value="ECO:0007669"/>
    <property type="project" value="UniProtKB-UniRule"/>
</dbReference>
<dbReference type="SUPFAM" id="SSF50621">
    <property type="entry name" value="Alanine racemase C-terminal domain-like"/>
    <property type="match status" value="1"/>
</dbReference>
<dbReference type="InterPro" id="IPR000821">
    <property type="entry name" value="Ala_racemase"/>
</dbReference>
<dbReference type="InterPro" id="IPR013221">
    <property type="entry name" value="Mur_ligase_cen"/>
</dbReference>
<feature type="binding site" evidence="5 7">
    <location>
        <position position="591"/>
    </location>
    <ligand>
        <name>substrate</name>
    </ligand>
</feature>
<keyword evidence="4 5" id="KW-0413">Isomerase</keyword>
<dbReference type="EMBL" id="PUBV01000010">
    <property type="protein sequence ID" value="PWB07727.1"/>
    <property type="molecule type" value="Genomic_DNA"/>
</dbReference>
<protein>
    <recommendedName>
        <fullName evidence="5">Alanine racemase</fullName>
        <ecNumber evidence="5">5.1.1.1</ecNumber>
    </recommendedName>
</protein>
<evidence type="ECO:0000256" key="4">
    <source>
        <dbReference type="ARBA" id="ARBA00023235"/>
    </source>
</evidence>
<keyword evidence="10" id="KW-1185">Reference proteome</keyword>